<comment type="caution">
    <text evidence="1">The sequence shown here is derived from an EMBL/GenBank/DDBJ whole genome shotgun (WGS) entry which is preliminary data.</text>
</comment>
<keyword evidence="2" id="KW-1185">Reference proteome</keyword>
<accession>A0AAV1PU74</accession>
<dbReference type="AlphaFoldDB" id="A0AAV1PU74"/>
<organism evidence="1 2">
    <name type="scientific">Scomber scombrus</name>
    <name type="common">Atlantic mackerel</name>
    <name type="synonym">Scomber vernalis</name>
    <dbReference type="NCBI Taxonomy" id="13677"/>
    <lineage>
        <taxon>Eukaryota</taxon>
        <taxon>Metazoa</taxon>
        <taxon>Chordata</taxon>
        <taxon>Craniata</taxon>
        <taxon>Vertebrata</taxon>
        <taxon>Euteleostomi</taxon>
        <taxon>Actinopterygii</taxon>
        <taxon>Neopterygii</taxon>
        <taxon>Teleostei</taxon>
        <taxon>Neoteleostei</taxon>
        <taxon>Acanthomorphata</taxon>
        <taxon>Pelagiaria</taxon>
        <taxon>Scombriformes</taxon>
        <taxon>Scombridae</taxon>
        <taxon>Scomber</taxon>
    </lineage>
</organism>
<dbReference type="Proteomes" id="UP001314229">
    <property type="component" value="Unassembled WGS sequence"/>
</dbReference>
<name>A0AAV1PU74_SCOSC</name>
<dbReference type="EMBL" id="CAWUFR010000301">
    <property type="protein sequence ID" value="CAK6975462.1"/>
    <property type="molecule type" value="Genomic_DNA"/>
</dbReference>
<evidence type="ECO:0000313" key="1">
    <source>
        <dbReference type="EMBL" id="CAK6975462.1"/>
    </source>
</evidence>
<reference evidence="1 2" key="1">
    <citation type="submission" date="2024-01" db="EMBL/GenBank/DDBJ databases">
        <authorList>
            <person name="Alioto T."/>
            <person name="Alioto T."/>
            <person name="Gomez Garrido J."/>
        </authorList>
    </citation>
    <scope>NUCLEOTIDE SEQUENCE [LARGE SCALE GENOMIC DNA]</scope>
</reference>
<proteinExistence type="predicted"/>
<evidence type="ECO:0000313" key="2">
    <source>
        <dbReference type="Proteomes" id="UP001314229"/>
    </source>
</evidence>
<gene>
    <name evidence="1" type="ORF">FSCOSCO3_A001975</name>
</gene>
<sequence length="78" mass="8879">MAVHVNEDVLFALFEVGQTCALRSPERAQTLRLLQPNRQKLTRPDAKFLLQMAVNKLETSGGKIYTNINQYDQFISPT</sequence>
<protein>
    <submittedName>
        <fullName evidence="1">Uncharacterized protein</fullName>
    </submittedName>
</protein>